<organism evidence="1 2">
    <name type="scientific">Pyropia yezoensis</name>
    <name type="common">Susabi-nori</name>
    <name type="synonym">Porphyra yezoensis</name>
    <dbReference type="NCBI Taxonomy" id="2788"/>
    <lineage>
        <taxon>Eukaryota</taxon>
        <taxon>Rhodophyta</taxon>
        <taxon>Bangiophyceae</taxon>
        <taxon>Bangiales</taxon>
        <taxon>Bangiaceae</taxon>
        <taxon>Pyropia</taxon>
    </lineage>
</organism>
<reference evidence="1" key="1">
    <citation type="submission" date="2019-11" db="EMBL/GenBank/DDBJ databases">
        <title>Nori genome reveals adaptations in red seaweeds to the harsh intertidal environment.</title>
        <authorList>
            <person name="Wang D."/>
            <person name="Mao Y."/>
        </authorList>
    </citation>
    <scope>NUCLEOTIDE SEQUENCE</scope>
    <source>
        <tissue evidence="1">Gametophyte</tissue>
    </source>
</reference>
<evidence type="ECO:0000313" key="1">
    <source>
        <dbReference type="EMBL" id="KAK1868792.1"/>
    </source>
</evidence>
<dbReference type="EMBL" id="CM020620">
    <property type="protein sequence ID" value="KAK1868792.1"/>
    <property type="molecule type" value="Genomic_DNA"/>
</dbReference>
<keyword evidence="2" id="KW-1185">Reference proteome</keyword>
<gene>
    <name evidence="1" type="ORF">I4F81_011275</name>
</gene>
<protein>
    <submittedName>
        <fullName evidence="1">Uncharacterized protein</fullName>
    </submittedName>
</protein>
<accession>A0ACC3CF23</accession>
<evidence type="ECO:0000313" key="2">
    <source>
        <dbReference type="Proteomes" id="UP000798662"/>
    </source>
</evidence>
<name>A0ACC3CF23_PYRYE</name>
<comment type="caution">
    <text evidence="1">The sequence shown here is derived from an EMBL/GenBank/DDBJ whole genome shotgun (WGS) entry which is preliminary data.</text>
</comment>
<dbReference type="Proteomes" id="UP000798662">
    <property type="component" value="Chromosome 3"/>
</dbReference>
<sequence>MIYGGAAAFAAAGFTALWLPPAVKGFCGDRDTGYGVYDLYDLGEFSQRGSVRTKYGTRAELLAAVAAAHAAGVRVVADTVLGHRLGADAPQRVTATPYADADRTVVAGRPRKILAHTKFTCPGRAGRYSGFVWNAHAFTSVDVDGGRRGGRREHPPRVYLIEGHAFAGGVSTERGNYDHLMGANVDLGRPPVVAELLSWGHWFTATTGVDGYRLDAVKHMDAPFYADVWLPAMRAAAASPARIATAAGPPPPPPLPAAAAGEAAGGGGGDSVAATVGGACLVDAPPPPLFAVAEYWSPDVRVLTAYLAATHHSVALFDVPLHGRFAAAAAAGHCAASGGAGSGGRSRRAAATAATPPADLTTLLDGTLVAAAPAHAVTFVENHDTVAGAALASPVAGWFKPLAYALILLRAAGLPCVSGATGAVWMRAAGGATYRLVTVAAVAARDAGGAAASGIANGGGGGGGGGGGRVLRVAADGWAAFPVAARSVAVWVQDP</sequence>
<proteinExistence type="predicted"/>